<keyword evidence="3 5" id="KW-0238">DNA-binding</keyword>
<accession>A0A8W8NFJ0</accession>
<evidence type="ECO:0000256" key="5">
    <source>
        <dbReference type="RuleBase" id="RU003796"/>
    </source>
</evidence>
<evidence type="ECO:0000256" key="2">
    <source>
        <dbReference type="ARBA" id="ARBA00023015"/>
    </source>
</evidence>
<dbReference type="Proteomes" id="UP000005408">
    <property type="component" value="Unassembled WGS sequence"/>
</dbReference>
<protein>
    <recommendedName>
        <fullName evidence="7">E2F/DP family winged-helix DNA-binding domain-containing protein</fullName>
    </recommendedName>
</protein>
<keyword evidence="9" id="KW-1185">Reference proteome</keyword>
<evidence type="ECO:0000256" key="1">
    <source>
        <dbReference type="ARBA" id="ARBA00010940"/>
    </source>
</evidence>
<evidence type="ECO:0000259" key="7">
    <source>
        <dbReference type="SMART" id="SM01372"/>
    </source>
</evidence>
<dbReference type="PANTHER" id="PTHR12081">
    <property type="entry name" value="TRANSCRIPTION FACTOR E2F"/>
    <property type="match status" value="1"/>
</dbReference>
<name>A0A8W8NFJ0_MAGGI</name>
<keyword evidence="4 5" id="KW-0804">Transcription</keyword>
<sequence>MFRKLMFEARMHGYNSKFRSNHVYADTPETRLRYWTSFWAIRIVNRRPLTHKGTSRNFQFFYKIETSMKRGILTTSRGLCATIVKQEQLTEYPTSPQILNLTSIYRQPLSATKDPQVHSQNTITVQPGGLTPHGPCYSPVAEVKHLAGRPQAKRKLELEPTHINEGFKTPAKACKRRRTVSGTSPKVPKLGSPSEKTRYDTSLGLLTKKFVGLLQSATDGVLDLNKAAEYLEVQKRRIYDITNVLEGINLIAKKSKNNIQWKGCTNSIAANPDCPKLSTEILGLSTELGDLEAKENRLDQLIATCTKQLKQMTEDPSNAKLAHVTYQDIRSISSLDEQTVIAIKAPPETRLEVPDPETNIQIWLKSTKGPIEVYLCPEDTEGNGDTSSSSLGSLNSEESRESLYVSDDSLSCDSFRSGKKIKQEPDVHIKTEPDSQSSNSSSGRGQSTVKNALLEDQDISPDIDGNILPQTEDQELDSPFIHLDAPLSMDDYIFNLDDGEGISDLFDAYDFPVV</sequence>
<reference evidence="8" key="1">
    <citation type="submission" date="2022-08" db="UniProtKB">
        <authorList>
            <consortium name="EnsemblMetazoa"/>
        </authorList>
    </citation>
    <scope>IDENTIFICATION</scope>
    <source>
        <strain evidence="8">05x7-T-G4-1.051#20</strain>
    </source>
</reference>
<dbReference type="GO" id="GO:0000981">
    <property type="term" value="F:DNA-binding transcription factor activity, RNA polymerase II-specific"/>
    <property type="evidence" value="ECO:0007669"/>
    <property type="project" value="TreeGrafter"/>
</dbReference>
<dbReference type="CDD" id="cd14660">
    <property type="entry name" value="E2F_DD"/>
    <property type="match status" value="1"/>
</dbReference>
<comment type="subcellular location">
    <subcellularLocation>
        <location evidence="5">Nucleus</location>
    </subcellularLocation>
</comment>
<feature type="compositionally biased region" description="Low complexity" evidence="6">
    <location>
        <begin position="387"/>
        <end position="396"/>
    </location>
</feature>
<dbReference type="PANTHER" id="PTHR12081:SF107">
    <property type="entry name" value="E2E3"/>
    <property type="match status" value="1"/>
</dbReference>
<evidence type="ECO:0000256" key="4">
    <source>
        <dbReference type="ARBA" id="ARBA00023163"/>
    </source>
</evidence>
<evidence type="ECO:0000256" key="6">
    <source>
        <dbReference type="SAM" id="MobiDB-lite"/>
    </source>
</evidence>
<proteinExistence type="inferred from homology"/>
<dbReference type="Pfam" id="PF02319">
    <property type="entry name" value="WHD_E2F_TDP"/>
    <property type="match status" value="1"/>
</dbReference>
<dbReference type="FunFam" id="1.10.10.10:FF:000008">
    <property type="entry name" value="E2F transcription factor 1"/>
    <property type="match status" value="1"/>
</dbReference>
<dbReference type="SUPFAM" id="SSF144074">
    <property type="entry name" value="E2F-DP heterodimerization region"/>
    <property type="match status" value="1"/>
</dbReference>
<comment type="similarity">
    <text evidence="1 5">Belongs to the E2F/DP family.</text>
</comment>
<feature type="domain" description="E2F/DP family winged-helix DNA-binding" evidence="7">
    <location>
        <begin position="198"/>
        <end position="263"/>
    </location>
</feature>
<dbReference type="AlphaFoldDB" id="A0A8W8NFJ0"/>
<organism evidence="8 9">
    <name type="scientific">Magallana gigas</name>
    <name type="common">Pacific oyster</name>
    <name type="synonym">Crassostrea gigas</name>
    <dbReference type="NCBI Taxonomy" id="29159"/>
    <lineage>
        <taxon>Eukaryota</taxon>
        <taxon>Metazoa</taxon>
        <taxon>Spiralia</taxon>
        <taxon>Lophotrochozoa</taxon>
        <taxon>Mollusca</taxon>
        <taxon>Bivalvia</taxon>
        <taxon>Autobranchia</taxon>
        <taxon>Pteriomorphia</taxon>
        <taxon>Ostreida</taxon>
        <taxon>Ostreoidea</taxon>
        <taxon>Ostreidae</taxon>
        <taxon>Magallana</taxon>
    </lineage>
</organism>
<dbReference type="InterPro" id="IPR003316">
    <property type="entry name" value="E2F_WHTH_DNA-bd_dom"/>
</dbReference>
<feature type="region of interest" description="Disordered" evidence="6">
    <location>
        <begin position="172"/>
        <end position="195"/>
    </location>
</feature>
<evidence type="ECO:0000313" key="8">
    <source>
        <dbReference type="EnsemblMetazoa" id="G5074.1:cds"/>
    </source>
</evidence>
<dbReference type="InterPro" id="IPR015633">
    <property type="entry name" value="E2F"/>
</dbReference>
<feature type="region of interest" description="Disordered" evidence="6">
    <location>
        <begin position="374"/>
        <end position="447"/>
    </location>
</feature>
<dbReference type="InterPro" id="IPR037241">
    <property type="entry name" value="E2F-DP_heterodim"/>
</dbReference>
<dbReference type="Gene3D" id="6.10.250.540">
    <property type="match status" value="1"/>
</dbReference>
<dbReference type="EnsemblMetazoa" id="G5074.1">
    <property type="protein sequence ID" value="G5074.1:cds"/>
    <property type="gene ID" value="G5074"/>
</dbReference>
<dbReference type="InterPro" id="IPR036390">
    <property type="entry name" value="WH_DNA-bd_sf"/>
</dbReference>
<evidence type="ECO:0000256" key="3">
    <source>
        <dbReference type="ARBA" id="ARBA00023125"/>
    </source>
</evidence>
<keyword evidence="2 5" id="KW-0805">Transcription regulation</keyword>
<dbReference type="GO" id="GO:0000978">
    <property type="term" value="F:RNA polymerase II cis-regulatory region sequence-specific DNA binding"/>
    <property type="evidence" value="ECO:0007669"/>
    <property type="project" value="InterPro"/>
</dbReference>
<feature type="compositionally biased region" description="Basic and acidic residues" evidence="6">
    <location>
        <begin position="421"/>
        <end position="433"/>
    </location>
</feature>
<dbReference type="SMART" id="SM01372">
    <property type="entry name" value="E2F_TDP"/>
    <property type="match status" value="1"/>
</dbReference>
<keyword evidence="5" id="KW-0539">Nucleus</keyword>
<dbReference type="GO" id="GO:0046983">
    <property type="term" value="F:protein dimerization activity"/>
    <property type="evidence" value="ECO:0007669"/>
    <property type="project" value="InterPro"/>
</dbReference>
<dbReference type="SUPFAM" id="SSF46785">
    <property type="entry name" value="Winged helix' DNA-binding domain"/>
    <property type="match status" value="1"/>
</dbReference>
<evidence type="ECO:0000313" key="9">
    <source>
        <dbReference type="Proteomes" id="UP000005408"/>
    </source>
</evidence>
<dbReference type="GO" id="GO:0090575">
    <property type="term" value="C:RNA polymerase II transcription regulator complex"/>
    <property type="evidence" value="ECO:0007669"/>
    <property type="project" value="TreeGrafter"/>
</dbReference>
<dbReference type="InterPro" id="IPR036388">
    <property type="entry name" value="WH-like_DNA-bd_sf"/>
</dbReference>
<feature type="compositionally biased region" description="Low complexity" evidence="6">
    <location>
        <begin position="435"/>
        <end position="447"/>
    </location>
</feature>
<dbReference type="Gene3D" id="1.10.10.10">
    <property type="entry name" value="Winged helix-like DNA-binding domain superfamily/Winged helix DNA-binding domain"/>
    <property type="match status" value="1"/>
</dbReference>
<dbReference type="InterPro" id="IPR032198">
    <property type="entry name" value="E2F_CC-MB"/>
</dbReference>
<dbReference type="Pfam" id="PF16421">
    <property type="entry name" value="E2F_CC-MB"/>
    <property type="match status" value="1"/>
</dbReference>